<evidence type="ECO:0000313" key="1">
    <source>
        <dbReference type="EMBL" id="QBX06477.1"/>
    </source>
</evidence>
<dbReference type="Pfam" id="PF24239">
    <property type="entry name" value="DUF7447"/>
    <property type="match status" value="1"/>
</dbReference>
<dbReference type="EMBL" id="MK552140">
    <property type="protein sequence ID" value="QBX06477.1"/>
    <property type="molecule type" value="Genomic_DNA"/>
</dbReference>
<sequence length="167" mass="18379">MKNAKTVTMSTIRAHYAEKNPNGHWFDADAMKFFKTRLPARGWLIFGSYYFVSQETNPSGITKFSVRKIDGETGNVETLGEFHRYSTREQAIEVIEGIANPTNTGYLVIVGNVGTVYEGDDRTAAYAAYDAWVITSDEGTGRTAGESVTLMKNGEPLAEHLGKNAAE</sequence>
<accession>A0A4D5ZDZ3</accession>
<name>A0A4D5ZDZ3_9CAUD</name>
<organism evidence="1 2">
    <name type="scientific">Burkholderia phage BcepSaruman</name>
    <dbReference type="NCBI Taxonomy" id="2530032"/>
    <lineage>
        <taxon>Viruses</taxon>
        <taxon>Duplodnaviria</taxon>
        <taxon>Heunggongvirae</taxon>
        <taxon>Uroviricota</taxon>
        <taxon>Caudoviricetes</taxon>
        <taxon>Sarumanvirus</taxon>
        <taxon>Sarumanvirus bcepsaruman</taxon>
    </lineage>
</organism>
<dbReference type="InterPro" id="IPR055870">
    <property type="entry name" value="DUF7447"/>
</dbReference>
<keyword evidence="2" id="KW-1185">Reference proteome</keyword>
<proteinExistence type="predicted"/>
<evidence type="ECO:0000313" key="2">
    <source>
        <dbReference type="Proteomes" id="UP000296455"/>
    </source>
</evidence>
<gene>
    <name evidence="1" type="ORF">BcepSaruman_064</name>
</gene>
<dbReference type="Proteomes" id="UP000296455">
    <property type="component" value="Segment"/>
</dbReference>
<protein>
    <submittedName>
        <fullName evidence="1">Uncharacterized protein</fullName>
    </submittedName>
</protein>
<reference evidence="1 2" key="1">
    <citation type="submission" date="2019-02" db="EMBL/GenBank/DDBJ databases">
        <title>Complete genome sequence of Burkholderia cenocepacia phage BcepSaruman.</title>
        <authorList>
            <person name="Park K."/>
            <person name="Liu M."/>
            <person name="Gill J."/>
        </authorList>
    </citation>
    <scope>NUCLEOTIDE SEQUENCE [LARGE SCALE GENOMIC DNA]</scope>
</reference>